<dbReference type="EMBL" id="JBHTJS010000006">
    <property type="protein sequence ID" value="MFD1007013.1"/>
    <property type="molecule type" value="Genomic_DNA"/>
</dbReference>
<name>A0ABW3KFJ7_9GAMM</name>
<comment type="caution">
    <text evidence="1">The sequence shown here is derived from an EMBL/GenBank/DDBJ whole genome shotgun (WGS) entry which is preliminary data.</text>
</comment>
<proteinExistence type="predicted"/>
<organism evidence="1 2">
    <name type="scientific">Oceanisphaera ostreae</name>
    <dbReference type="NCBI Taxonomy" id="914151"/>
    <lineage>
        <taxon>Bacteria</taxon>
        <taxon>Pseudomonadati</taxon>
        <taxon>Pseudomonadota</taxon>
        <taxon>Gammaproteobacteria</taxon>
        <taxon>Aeromonadales</taxon>
        <taxon>Aeromonadaceae</taxon>
        <taxon>Oceanisphaera</taxon>
    </lineage>
</organism>
<dbReference type="NCBIfam" id="NF047593">
    <property type="entry name" value="IS66_ISAeme5_TnpA"/>
    <property type="match status" value="1"/>
</dbReference>
<sequence length="102" mass="11486">MKTQERRQAWQQHIAASEESDLSGAAFCKQHDLNYGQFNYWRKKFQQTESTETSAGFAQVVPLSVEPRHSSDELSVHLPSGIHFSGVNADNVDVVLALLRQV</sequence>
<evidence type="ECO:0000313" key="1">
    <source>
        <dbReference type="EMBL" id="MFD1007013.1"/>
    </source>
</evidence>
<dbReference type="Proteomes" id="UP001597048">
    <property type="component" value="Unassembled WGS sequence"/>
</dbReference>
<reference evidence="2" key="1">
    <citation type="journal article" date="2019" name="Int. J. Syst. Evol. Microbiol.">
        <title>The Global Catalogue of Microorganisms (GCM) 10K type strain sequencing project: providing services to taxonomists for standard genome sequencing and annotation.</title>
        <authorList>
            <consortium name="The Broad Institute Genomics Platform"/>
            <consortium name="The Broad Institute Genome Sequencing Center for Infectious Disease"/>
            <person name="Wu L."/>
            <person name="Ma J."/>
        </authorList>
    </citation>
    <scope>NUCLEOTIDE SEQUENCE [LARGE SCALE GENOMIC DNA]</scope>
    <source>
        <strain evidence="2">CCUG 60525</strain>
    </source>
</reference>
<dbReference type="RefSeq" id="WP_379556938.1">
    <property type="nucleotide sequence ID" value="NZ_JBHTJS010000006.1"/>
</dbReference>
<keyword evidence="2" id="KW-1185">Reference proteome</keyword>
<accession>A0ABW3KFJ7</accession>
<protein>
    <submittedName>
        <fullName evidence="1">IS66 family insertion sequence element accessory protein TnpB</fullName>
    </submittedName>
</protein>
<evidence type="ECO:0000313" key="2">
    <source>
        <dbReference type="Proteomes" id="UP001597048"/>
    </source>
</evidence>
<gene>
    <name evidence="1" type="ORF">ACFQ1C_02435</name>
</gene>